<dbReference type="GO" id="GO:0048046">
    <property type="term" value="C:apoplast"/>
    <property type="evidence" value="ECO:0007669"/>
    <property type="project" value="UniProtKB-SubCell"/>
</dbReference>
<gene>
    <name evidence="6" type="ORF">SLEP1_g31698</name>
</gene>
<keyword evidence="3 4" id="KW-0964">Secreted</keyword>
<dbReference type="AlphaFoldDB" id="A0AAV5KB07"/>
<proteinExistence type="inferred from homology"/>
<keyword evidence="5" id="KW-0812">Transmembrane</keyword>
<reference evidence="6 7" key="1">
    <citation type="journal article" date="2021" name="Commun. Biol.">
        <title>The genome of Shorea leprosula (Dipterocarpaceae) highlights the ecological relevance of drought in aseasonal tropical rainforests.</title>
        <authorList>
            <person name="Ng K.K.S."/>
            <person name="Kobayashi M.J."/>
            <person name="Fawcett J.A."/>
            <person name="Hatakeyama M."/>
            <person name="Paape T."/>
            <person name="Ng C.H."/>
            <person name="Ang C.C."/>
            <person name="Tnah L.H."/>
            <person name="Lee C.T."/>
            <person name="Nishiyama T."/>
            <person name="Sese J."/>
            <person name="O'Brien M.J."/>
            <person name="Copetti D."/>
            <person name="Mohd Noor M.I."/>
            <person name="Ong R.C."/>
            <person name="Putra M."/>
            <person name="Sireger I.Z."/>
            <person name="Indrioko S."/>
            <person name="Kosugi Y."/>
            <person name="Izuno A."/>
            <person name="Isagi Y."/>
            <person name="Lee S.L."/>
            <person name="Shimizu K.K."/>
        </authorList>
    </citation>
    <scope>NUCLEOTIDE SEQUENCE [LARGE SCALE GENOMIC DNA]</scope>
    <source>
        <strain evidence="6">214</strain>
    </source>
</reference>
<comment type="similarity">
    <text evidence="1 4">Belongs to the plant dirigent protein family.</text>
</comment>
<dbReference type="Proteomes" id="UP001054252">
    <property type="component" value="Unassembled WGS sequence"/>
</dbReference>
<keyword evidence="5" id="KW-0472">Membrane</keyword>
<comment type="function">
    <text evidence="4">Dirigent proteins impart stereoselectivity on the phenoxy radical-coupling reaction, yielding optically active lignans from two molecules of coniferyl alcohol in the biosynthesis of lignans, flavonolignans, and alkaloids and thus plays a central role in plant secondary metabolism.</text>
</comment>
<keyword evidence="7" id="KW-1185">Reference proteome</keyword>
<evidence type="ECO:0000256" key="3">
    <source>
        <dbReference type="ARBA" id="ARBA00022525"/>
    </source>
</evidence>
<comment type="subcellular location">
    <subcellularLocation>
        <location evidence="4">Secreted</location>
        <location evidence="4">Extracellular space</location>
        <location evidence="4">Apoplast</location>
    </subcellularLocation>
</comment>
<organism evidence="6 7">
    <name type="scientific">Rubroshorea leprosula</name>
    <dbReference type="NCBI Taxonomy" id="152421"/>
    <lineage>
        <taxon>Eukaryota</taxon>
        <taxon>Viridiplantae</taxon>
        <taxon>Streptophyta</taxon>
        <taxon>Embryophyta</taxon>
        <taxon>Tracheophyta</taxon>
        <taxon>Spermatophyta</taxon>
        <taxon>Magnoliopsida</taxon>
        <taxon>eudicotyledons</taxon>
        <taxon>Gunneridae</taxon>
        <taxon>Pentapetalae</taxon>
        <taxon>rosids</taxon>
        <taxon>malvids</taxon>
        <taxon>Malvales</taxon>
        <taxon>Dipterocarpaceae</taxon>
        <taxon>Rubroshorea</taxon>
    </lineage>
</organism>
<keyword evidence="4" id="KW-0052">Apoplast</keyword>
<dbReference type="InterPro" id="IPR004265">
    <property type="entry name" value="Dirigent"/>
</dbReference>
<comment type="caution">
    <text evidence="6">The sequence shown here is derived from an EMBL/GenBank/DDBJ whole genome shotgun (WGS) entry which is preliminary data.</text>
</comment>
<dbReference type="PANTHER" id="PTHR21495">
    <property type="entry name" value="NUCLEOPORIN-RELATED"/>
    <property type="match status" value="1"/>
</dbReference>
<dbReference type="EMBL" id="BPVZ01000058">
    <property type="protein sequence ID" value="GKV21746.1"/>
    <property type="molecule type" value="Genomic_DNA"/>
</dbReference>
<name>A0AAV5KB07_9ROSI</name>
<dbReference type="Gene3D" id="2.40.480.10">
    <property type="entry name" value="Allene oxide cyclase-like"/>
    <property type="match status" value="1"/>
</dbReference>
<dbReference type="GO" id="GO:0009699">
    <property type="term" value="P:phenylpropanoid biosynthetic process"/>
    <property type="evidence" value="ECO:0007669"/>
    <property type="project" value="UniProtKB-ARBA"/>
</dbReference>
<keyword evidence="5" id="KW-1133">Transmembrane helix</keyword>
<evidence type="ECO:0000313" key="6">
    <source>
        <dbReference type="EMBL" id="GKV21746.1"/>
    </source>
</evidence>
<protein>
    <recommendedName>
        <fullName evidence="4">Dirigent protein</fullName>
    </recommendedName>
</protein>
<comment type="subunit">
    <text evidence="2 4">Homodimer.</text>
</comment>
<sequence>MARLIFPILATQFTIFFIFSFFAINLVVGDDGFARTMDRKLFGMKKEKLSHFRLYWHDIVSGRNSSSVAVTAPMNNSLTSFGMIRMIDNPLTMGPEMSSKMVGKAQGFYSSSSQEEIVLLMAMNFAFTEGKYNGSTITILGRNSVFSEVREMPVVGGSGLFRFGRGYVQAKTHWFDPSTGDAIVRYDCYVLHY</sequence>
<accession>A0AAV5KB07</accession>
<evidence type="ECO:0000256" key="5">
    <source>
        <dbReference type="SAM" id="Phobius"/>
    </source>
</evidence>
<dbReference type="Pfam" id="PF03018">
    <property type="entry name" value="Dirigent"/>
    <property type="match status" value="1"/>
</dbReference>
<evidence type="ECO:0000256" key="2">
    <source>
        <dbReference type="ARBA" id="ARBA00011738"/>
    </source>
</evidence>
<evidence type="ECO:0000313" key="7">
    <source>
        <dbReference type="Proteomes" id="UP001054252"/>
    </source>
</evidence>
<feature type="transmembrane region" description="Helical" evidence="5">
    <location>
        <begin position="6"/>
        <end position="28"/>
    </location>
</feature>
<evidence type="ECO:0000256" key="4">
    <source>
        <dbReference type="RuleBase" id="RU363099"/>
    </source>
</evidence>
<evidence type="ECO:0000256" key="1">
    <source>
        <dbReference type="ARBA" id="ARBA00010746"/>
    </source>
</evidence>
<dbReference type="InterPro" id="IPR044859">
    <property type="entry name" value="Allene_oxi_cyc_Dirigent"/>
</dbReference>